<sequence>MLKKFIFKPAFIFIVGMSLKFIFEIMSGGPLEGKGVLRLILVILGLLLCILGAIKTMKKAEF</sequence>
<reference evidence="2 3" key="1">
    <citation type="submission" date="2019-12" db="EMBL/GenBank/DDBJ databases">
        <title>Microbes associate with the intestines of laboratory mice.</title>
        <authorList>
            <person name="Navarre W."/>
            <person name="Wong E."/>
        </authorList>
    </citation>
    <scope>NUCLEOTIDE SEQUENCE [LARGE SCALE GENOMIC DNA]</scope>
    <source>
        <strain evidence="2 3">NM51_B2-22</strain>
    </source>
</reference>
<protein>
    <submittedName>
        <fullName evidence="2">Uncharacterized protein</fullName>
    </submittedName>
</protein>
<feature type="transmembrane region" description="Helical" evidence="1">
    <location>
        <begin position="35"/>
        <end position="54"/>
    </location>
</feature>
<proteinExistence type="predicted"/>
<keyword evidence="1" id="KW-0812">Transmembrane</keyword>
<dbReference type="RefSeq" id="WP_160332689.1">
    <property type="nucleotide sequence ID" value="NZ_JAOBSU010000096.1"/>
</dbReference>
<name>A0A7X3G9W3_9STRE</name>
<comment type="caution">
    <text evidence="2">The sequence shown here is derived from an EMBL/GenBank/DDBJ whole genome shotgun (WGS) entry which is preliminary data.</text>
</comment>
<dbReference type="AlphaFoldDB" id="A0A7X3G9W3"/>
<evidence type="ECO:0000313" key="2">
    <source>
        <dbReference type="EMBL" id="MVX58879.1"/>
    </source>
</evidence>
<keyword evidence="1" id="KW-0472">Membrane</keyword>
<dbReference type="EMBL" id="WSRS01000029">
    <property type="protein sequence ID" value="MVX58879.1"/>
    <property type="molecule type" value="Genomic_DNA"/>
</dbReference>
<dbReference type="Proteomes" id="UP000461595">
    <property type="component" value="Unassembled WGS sequence"/>
</dbReference>
<gene>
    <name evidence="2" type="ORF">E5983_04350</name>
</gene>
<feature type="transmembrane region" description="Helical" evidence="1">
    <location>
        <begin position="5"/>
        <end position="23"/>
    </location>
</feature>
<keyword evidence="1" id="KW-1133">Transmembrane helix</keyword>
<organism evidence="2 3">
    <name type="scientific">Streptococcus danieliae</name>
    <dbReference type="NCBI Taxonomy" id="747656"/>
    <lineage>
        <taxon>Bacteria</taxon>
        <taxon>Bacillati</taxon>
        <taxon>Bacillota</taxon>
        <taxon>Bacilli</taxon>
        <taxon>Lactobacillales</taxon>
        <taxon>Streptococcaceae</taxon>
        <taxon>Streptococcus</taxon>
    </lineage>
</organism>
<evidence type="ECO:0000256" key="1">
    <source>
        <dbReference type="SAM" id="Phobius"/>
    </source>
</evidence>
<evidence type="ECO:0000313" key="3">
    <source>
        <dbReference type="Proteomes" id="UP000461595"/>
    </source>
</evidence>
<accession>A0A7X3G9W3</accession>